<protein>
    <submittedName>
        <fullName evidence="1">Uncharacterized protein</fullName>
    </submittedName>
</protein>
<proteinExistence type="predicted"/>
<evidence type="ECO:0000313" key="1">
    <source>
        <dbReference type="EMBL" id="CAG6619092.1"/>
    </source>
</evidence>
<accession>A0A8D8M777</accession>
<name>A0A8D8M777_9HEMI</name>
<organism evidence="1">
    <name type="scientific">Cacopsylla melanoneura</name>
    <dbReference type="NCBI Taxonomy" id="428564"/>
    <lineage>
        <taxon>Eukaryota</taxon>
        <taxon>Metazoa</taxon>
        <taxon>Ecdysozoa</taxon>
        <taxon>Arthropoda</taxon>
        <taxon>Hexapoda</taxon>
        <taxon>Insecta</taxon>
        <taxon>Pterygota</taxon>
        <taxon>Neoptera</taxon>
        <taxon>Paraneoptera</taxon>
        <taxon>Hemiptera</taxon>
        <taxon>Sternorrhyncha</taxon>
        <taxon>Psylloidea</taxon>
        <taxon>Psyllidae</taxon>
        <taxon>Psyllinae</taxon>
        <taxon>Cacopsylla</taxon>
    </lineage>
</organism>
<reference evidence="1" key="1">
    <citation type="submission" date="2021-05" db="EMBL/GenBank/DDBJ databases">
        <authorList>
            <person name="Alioto T."/>
            <person name="Alioto T."/>
            <person name="Gomez Garrido J."/>
        </authorList>
    </citation>
    <scope>NUCLEOTIDE SEQUENCE</scope>
</reference>
<sequence>MQHFVLSFICIPICFLFDFLQYSIGFSHGMIISISLWHGMIVDNGVSVAILFVEGFVGSTQLFLRCCFHHSIYSNTHFNTSVRYLLVLIRLRLRMRTFSSTF</sequence>
<dbReference type="EMBL" id="HBUF01044872">
    <property type="protein sequence ID" value="CAG6619092.1"/>
    <property type="molecule type" value="Transcribed_RNA"/>
</dbReference>
<dbReference type="EMBL" id="HBUF01044870">
    <property type="protein sequence ID" value="CAG6619086.1"/>
    <property type="molecule type" value="Transcribed_RNA"/>
</dbReference>
<dbReference type="EMBL" id="HBUF01044869">
    <property type="protein sequence ID" value="CAG6619083.1"/>
    <property type="molecule type" value="Transcribed_RNA"/>
</dbReference>
<dbReference type="EMBL" id="HBUF01044871">
    <property type="protein sequence ID" value="CAG6619089.1"/>
    <property type="molecule type" value="Transcribed_RNA"/>
</dbReference>
<dbReference type="AlphaFoldDB" id="A0A8D8M777"/>